<name>A0A4Z0GQY4_9BACL</name>
<dbReference type="PROSITE" id="PS50937">
    <property type="entry name" value="HTH_MERR_2"/>
    <property type="match status" value="1"/>
</dbReference>
<proteinExistence type="predicted"/>
<dbReference type="OrthoDB" id="9811174at2"/>
<evidence type="ECO:0000256" key="1">
    <source>
        <dbReference type="ARBA" id="ARBA00023125"/>
    </source>
</evidence>
<dbReference type="Gene3D" id="1.10.1660.10">
    <property type="match status" value="1"/>
</dbReference>
<feature type="coiled-coil region" evidence="2">
    <location>
        <begin position="86"/>
        <end position="120"/>
    </location>
</feature>
<reference evidence="4 5" key="1">
    <citation type="journal article" date="2015" name="Int. J. Syst. Evol. Microbiol.">
        <title>Sporolactobacillus shoreae sp. nov. and Sporolactobacillus spathodeae sp. nov., two spore-forming lactic acid bacteria isolated from tree barks in Thailand.</title>
        <authorList>
            <person name="Thamacharoensuk T."/>
            <person name="Kitahara M."/>
            <person name="Ohkuma M."/>
            <person name="Thongchul N."/>
            <person name="Tanasupawat S."/>
        </authorList>
    </citation>
    <scope>NUCLEOTIDE SEQUENCE [LARGE SCALE GENOMIC DNA]</scope>
    <source>
        <strain evidence="4 5">BK92</strain>
    </source>
</reference>
<dbReference type="InterPro" id="IPR000551">
    <property type="entry name" value="MerR-type_HTH_dom"/>
</dbReference>
<dbReference type="PROSITE" id="PS00552">
    <property type="entry name" value="HTH_MERR_1"/>
    <property type="match status" value="1"/>
</dbReference>
<dbReference type="InterPro" id="IPR047057">
    <property type="entry name" value="MerR_fam"/>
</dbReference>
<evidence type="ECO:0000313" key="5">
    <source>
        <dbReference type="Proteomes" id="UP000298347"/>
    </source>
</evidence>
<dbReference type="PANTHER" id="PTHR30204">
    <property type="entry name" value="REDOX-CYCLING DRUG-SENSING TRANSCRIPTIONAL ACTIVATOR SOXR"/>
    <property type="match status" value="1"/>
</dbReference>
<keyword evidence="2" id="KW-0175">Coiled coil</keyword>
<comment type="caution">
    <text evidence="4">The sequence shown here is derived from an EMBL/GenBank/DDBJ whole genome shotgun (WGS) entry which is preliminary data.</text>
</comment>
<dbReference type="RefSeq" id="WP_135348004.1">
    <property type="nucleotide sequence ID" value="NZ_SRJD01000005.1"/>
</dbReference>
<dbReference type="PANTHER" id="PTHR30204:SF98">
    <property type="entry name" value="HTH-TYPE TRANSCRIPTIONAL REGULATOR ADHR"/>
    <property type="match status" value="1"/>
</dbReference>
<dbReference type="EMBL" id="SRJD01000005">
    <property type="protein sequence ID" value="TGA98984.1"/>
    <property type="molecule type" value="Genomic_DNA"/>
</dbReference>
<keyword evidence="5" id="KW-1185">Reference proteome</keyword>
<dbReference type="SUPFAM" id="SSF46955">
    <property type="entry name" value="Putative DNA-binding domain"/>
    <property type="match status" value="1"/>
</dbReference>
<protein>
    <submittedName>
        <fullName evidence="4">MerR family transcriptional regulator</fullName>
    </submittedName>
</protein>
<sequence length="133" mass="15449">MNKISDVSELTGISAYTLRYYEEIGLIPKVEKNGSGARSYSDEDIAFIEFIKDLKKMGLSLDEIIHFGKEGCISEIRRLTNDAELRSVLEKRLKVLEDHLRKLDEQRKAIENHRKKIIDRMNVYKGIINTQHL</sequence>
<evidence type="ECO:0000256" key="2">
    <source>
        <dbReference type="SAM" id="Coils"/>
    </source>
</evidence>
<dbReference type="SMART" id="SM00422">
    <property type="entry name" value="HTH_MERR"/>
    <property type="match status" value="1"/>
</dbReference>
<feature type="domain" description="HTH merR-type" evidence="3">
    <location>
        <begin position="1"/>
        <end position="70"/>
    </location>
</feature>
<dbReference type="AlphaFoldDB" id="A0A4Z0GQY4"/>
<dbReference type="InterPro" id="IPR009061">
    <property type="entry name" value="DNA-bd_dom_put_sf"/>
</dbReference>
<dbReference type="Proteomes" id="UP000298347">
    <property type="component" value="Unassembled WGS sequence"/>
</dbReference>
<organism evidence="4 5">
    <name type="scientific">Sporolactobacillus shoreae</name>
    <dbReference type="NCBI Taxonomy" id="1465501"/>
    <lineage>
        <taxon>Bacteria</taxon>
        <taxon>Bacillati</taxon>
        <taxon>Bacillota</taxon>
        <taxon>Bacilli</taxon>
        <taxon>Bacillales</taxon>
        <taxon>Sporolactobacillaceae</taxon>
        <taxon>Sporolactobacillus</taxon>
    </lineage>
</organism>
<dbReference type="GO" id="GO:0003677">
    <property type="term" value="F:DNA binding"/>
    <property type="evidence" value="ECO:0007669"/>
    <property type="project" value="UniProtKB-KW"/>
</dbReference>
<dbReference type="Pfam" id="PF13411">
    <property type="entry name" value="MerR_1"/>
    <property type="match status" value="1"/>
</dbReference>
<evidence type="ECO:0000313" key="4">
    <source>
        <dbReference type="EMBL" id="TGA98984.1"/>
    </source>
</evidence>
<accession>A0A4Z0GQY4</accession>
<dbReference type="GO" id="GO:0003700">
    <property type="term" value="F:DNA-binding transcription factor activity"/>
    <property type="evidence" value="ECO:0007669"/>
    <property type="project" value="InterPro"/>
</dbReference>
<dbReference type="PRINTS" id="PR00040">
    <property type="entry name" value="HTHMERR"/>
</dbReference>
<gene>
    <name evidence="4" type="ORF">E4665_06595</name>
</gene>
<evidence type="ECO:0000259" key="3">
    <source>
        <dbReference type="PROSITE" id="PS50937"/>
    </source>
</evidence>
<keyword evidence="1" id="KW-0238">DNA-binding</keyword>